<dbReference type="Proteomes" id="UP001335729">
    <property type="component" value="Unassembled WGS sequence"/>
</dbReference>
<sequence>MGDMTGWDTSIAGDIAIVGVGETEYARRDDRPLTSMIAEAVGAALRDAGLTAADVDGMVSESAQMPHTAPAEDVAHAAGIRPDLGFLAYGVGYGAGLVSAPRLAQLALASGQASVVVCWFGHRLSAQHDGPRSVHANDQVKATFEMPAGWYGQPVYFAAMAQRYDHEFGLPAHALAAVSTEAHRHALTTPGALRPREMTFESYLETPMVAEPLRSADCCLVNDGATAFVMTTVDRARDLPRPVVRVAGVGLGRSAVSGVEWFTQNTDYLVTPAAISGPQAFRDAGLSPADVDLLEAYDCFSINTILQYEDLGFVAKGEGADFAMTKGIGLDDRLPTNTHGGLLAHSFMLGANHVVEAVRQVRGERGEGQVPGAEVGMVTALGVPHHASLLLTADR</sequence>
<dbReference type="InterPro" id="IPR002155">
    <property type="entry name" value="Thiolase"/>
</dbReference>
<evidence type="ECO:0000313" key="2">
    <source>
        <dbReference type="EMBL" id="MEE4024270.1"/>
    </source>
</evidence>
<comment type="caution">
    <text evidence="2">The sequence shown here is derived from an EMBL/GenBank/DDBJ whole genome shotgun (WGS) entry which is preliminary data.</text>
</comment>
<dbReference type="Gene3D" id="3.40.47.10">
    <property type="match status" value="1"/>
</dbReference>
<proteinExistence type="predicted"/>
<dbReference type="PANTHER" id="PTHR42870">
    <property type="entry name" value="ACETYL-COA C-ACETYLTRANSFERASE"/>
    <property type="match status" value="1"/>
</dbReference>
<dbReference type="PIRSF" id="PIRSF000429">
    <property type="entry name" value="Ac-CoA_Ac_transf"/>
    <property type="match status" value="1"/>
</dbReference>
<keyword evidence="3" id="KW-1185">Reference proteome</keyword>
<reference evidence="2 3" key="1">
    <citation type="submission" date="2024-01" db="EMBL/GenBank/DDBJ databases">
        <title>Draft genome sequence of Gordonia sp. PKS22-38.</title>
        <authorList>
            <person name="Suphannarot A."/>
            <person name="Mingma R."/>
        </authorList>
    </citation>
    <scope>NUCLEOTIDE SEQUENCE [LARGE SCALE GENOMIC DNA]</scope>
    <source>
        <strain evidence="2 3">PKS22-38</strain>
    </source>
</reference>
<dbReference type="InterPro" id="IPR016039">
    <property type="entry name" value="Thiolase-like"/>
</dbReference>
<accession>A0ABU7MVB3</accession>
<name>A0ABU7MVB3_9ACTN</name>
<dbReference type="Pfam" id="PF22691">
    <property type="entry name" value="Thiolase_C_1"/>
    <property type="match status" value="1"/>
</dbReference>
<dbReference type="PANTHER" id="PTHR42870:SF1">
    <property type="entry name" value="NON-SPECIFIC LIPID-TRANSFER PROTEIN-LIKE 2"/>
    <property type="match status" value="1"/>
</dbReference>
<evidence type="ECO:0000259" key="1">
    <source>
        <dbReference type="Pfam" id="PF22691"/>
    </source>
</evidence>
<dbReference type="RefSeq" id="WP_330505650.1">
    <property type="nucleotide sequence ID" value="NZ_JAZDUE010000011.1"/>
</dbReference>
<dbReference type="EMBL" id="JAZDUE010000011">
    <property type="protein sequence ID" value="MEE4024270.1"/>
    <property type="molecule type" value="Genomic_DNA"/>
</dbReference>
<gene>
    <name evidence="2" type="ORF">V1Y59_14385</name>
</gene>
<protein>
    <submittedName>
        <fullName evidence="2">Thiolase family protein</fullName>
    </submittedName>
</protein>
<feature type="domain" description="Thiolase C-terminal" evidence="1">
    <location>
        <begin position="262"/>
        <end position="385"/>
    </location>
</feature>
<dbReference type="CDD" id="cd00829">
    <property type="entry name" value="SCP-x_thiolase"/>
    <property type="match status" value="1"/>
</dbReference>
<dbReference type="SUPFAM" id="SSF53901">
    <property type="entry name" value="Thiolase-like"/>
    <property type="match status" value="2"/>
</dbReference>
<organism evidence="2 3">
    <name type="scientific">Gordonia prachuapensis</name>
    <dbReference type="NCBI Taxonomy" id="3115651"/>
    <lineage>
        <taxon>Bacteria</taxon>
        <taxon>Bacillati</taxon>
        <taxon>Actinomycetota</taxon>
        <taxon>Actinomycetes</taxon>
        <taxon>Mycobacteriales</taxon>
        <taxon>Gordoniaceae</taxon>
        <taxon>Gordonia</taxon>
    </lineage>
</organism>
<dbReference type="InterPro" id="IPR055140">
    <property type="entry name" value="Thiolase_C_2"/>
</dbReference>
<evidence type="ECO:0000313" key="3">
    <source>
        <dbReference type="Proteomes" id="UP001335729"/>
    </source>
</evidence>